<keyword evidence="2" id="KW-0723">Serine/threonine-protein kinase</keyword>
<dbReference type="Proteomes" id="UP001489004">
    <property type="component" value="Unassembled WGS sequence"/>
</dbReference>
<feature type="domain" description="Protein kinase" evidence="12">
    <location>
        <begin position="113"/>
        <end position="370"/>
    </location>
</feature>
<dbReference type="PROSITE" id="PS50011">
    <property type="entry name" value="PROTEIN_KINASE_DOM"/>
    <property type="match status" value="1"/>
</dbReference>
<feature type="domain" description="AGC-kinase C-terminal" evidence="13">
    <location>
        <begin position="371"/>
        <end position="441"/>
    </location>
</feature>
<feature type="binding site" evidence="10">
    <location>
        <position position="142"/>
    </location>
    <ligand>
        <name>ATP</name>
        <dbReference type="ChEBI" id="CHEBI:30616"/>
    </ligand>
</feature>
<evidence type="ECO:0000256" key="5">
    <source>
        <dbReference type="ARBA" id="ARBA00022741"/>
    </source>
</evidence>
<feature type="compositionally biased region" description="Polar residues" evidence="11">
    <location>
        <begin position="1"/>
        <end position="10"/>
    </location>
</feature>
<comment type="catalytic activity">
    <reaction evidence="9">
        <text>L-seryl-[protein] + ATP = O-phospho-L-seryl-[protein] + ADP + H(+)</text>
        <dbReference type="Rhea" id="RHEA:17989"/>
        <dbReference type="Rhea" id="RHEA-COMP:9863"/>
        <dbReference type="Rhea" id="RHEA-COMP:11604"/>
        <dbReference type="ChEBI" id="CHEBI:15378"/>
        <dbReference type="ChEBI" id="CHEBI:29999"/>
        <dbReference type="ChEBI" id="CHEBI:30616"/>
        <dbReference type="ChEBI" id="CHEBI:83421"/>
        <dbReference type="ChEBI" id="CHEBI:456216"/>
        <dbReference type="EC" id="2.7.11.1"/>
    </reaction>
</comment>
<dbReference type="Gene3D" id="3.30.200.20">
    <property type="entry name" value="Phosphorylase Kinase, domain 1"/>
    <property type="match status" value="1"/>
</dbReference>
<organism evidence="14 15">
    <name type="scientific">[Myrmecia] bisecta</name>
    <dbReference type="NCBI Taxonomy" id="41462"/>
    <lineage>
        <taxon>Eukaryota</taxon>
        <taxon>Viridiplantae</taxon>
        <taxon>Chlorophyta</taxon>
        <taxon>core chlorophytes</taxon>
        <taxon>Trebouxiophyceae</taxon>
        <taxon>Trebouxiales</taxon>
        <taxon>Trebouxiaceae</taxon>
        <taxon>Myrmecia</taxon>
    </lineage>
</organism>
<protein>
    <recommendedName>
        <fullName evidence="1">non-specific serine/threonine protein kinase</fullName>
        <ecNumber evidence="1">2.7.11.1</ecNumber>
    </recommendedName>
</protein>
<dbReference type="Pfam" id="PF00069">
    <property type="entry name" value="Pkinase"/>
    <property type="match status" value="1"/>
</dbReference>
<comment type="catalytic activity">
    <reaction evidence="8">
        <text>L-threonyl-[protein] + ATP = O-phospho-L-threonyl-[protein] + ADP + H(+)</text>
        <dbReference type="Rhea" id="RHEA:46608"/>
        <dbReference type="Rhea" id="RHEA-COMP:11060"/>
        <dbReference type="Rhea" id="RHEA-COMP:11605"/>
        <dbReference type="ChEBI" id="CHEBI:15378"/>
        <dbReference type="ChEBI" id="CHEBI:30013"/>
        <dbReference type="ChEBI" id="CHEBI:30616"/>
        <dbReference type="ChEBI" id="CHEBI:61977"/>
        <dbReference type="ChEBI" id="CHEBI:456216"/>
        <dbReference type="EC" id="2.7.11.1"/>
    </reaction>
</comment>
<evidence type="ECO:0000256" key="9">
    <source>
        <dbReference type="ARBA" id="ARBA00048679"/>
    </source>
</evidence>
<keyword evidence="15" id="KW-1185">Reference proteome</keyword>
<keyword evidence="3" id="KW-0597">Phosphoprotein</keyword>
<evidence type="ECO:0000256" key="8">
    <source>
        <dbReference type="ARBA" id="ARBA00047899"/>
    </source>
</evidence>
<evidence type="ECO:0000256" key="3">
    <source>
        <dbReference type="ARBA" id="ARBA00022553"/>
    </source>
</evidence>
<dbReference type="PANTHER" id="PTHR24351">
    <property type="entry name" value="RIBOSOMAL PROTEIN S6 KINASE"/>
    <property type="match status" value="1"/>
</dbReference>
<reference evidence="14 15" key="1">
    <citation type="journal article" date="2024" name="Nat. Commun.">
        <title>Phylogenomics reveals the evolutionary origins of lichenization in chlorophyte algae.</title>
        <authorList>
            <person name="Puginier C."/>
            <person name="Libourel C."/>
            <person name="Otte J."/>
            <person name="Skaloud P."/>
            <person name="Haon M."/>
            <person name="Grisel S."/>
            <person name="Petersen M."/>
            <person name="Berrin J.G."/>
            <person name="Delaux P.M."/>
            <person name="Dal Grande F."/>
            <person name="Keller J."/>
        </authorList>
    </citation>
    <scope>NUCLEOTIDE SEQUENCE [LARGE SCALE GENOMIC DNA]</scope>
    <source>
        <strain evidence="14 15">SAG 2043</strain>
    </source>
</reference>
<dbReference type="EC" id="2.7.11.1" evidence="1"/>
<dbReference type="PROSITE" id="PS00107">
    <property type="entry name" value="PROTEIN_KINASE_ATP"/>
    <property type="match status" value="1"/>
</dbReference>
<feature type="region of interest" description="Disordered" evidence="11">
    <location>
        <begin position="1"/>
        <end position="79"/>
    </location>
</feature>
<dbReference type="SMART" id="SM00133">
    <property type="entry name" value="S_TK_X"/>
    <property type="match status" value="1"/>
</dbReference>
<evidence type="ECO:0000256" key="2">
    <source>
        <dbReference type="ARBA" id="ARBA00022527"/>
    </source>
</evidence>
<name>A0AAW1R7D6_9CHLO</name>
<keyword evidence="7 10" id="KW-0067">ATP-binding</keyword>
<gene>
    <name evidence="14" type="ORF">WJX72_007695</name>
</gene>
<dbReference type="InterPro" id="IPR000719">
    <property type="entry name" value="Prot_kinase_dom"/>
</dbReference>
<dbReference type="InterPro" id="IPR000961">
    <property type="entry name" value="AGC-kinase_C"/>
</dbReference>
<dbReference type="FunFam" id="3.30.200.20:FF:000048">
    <property type="entry name" value="Non-specific serine/threonine protein kinase"/>
    <property type="match status" value="1"/>
</dbReference>
<evidence type="ECO:0000256" key="6">
    <source>
        <dbReference type="ARBA" id="ARBA00022777"/>
    </source>
</evidence>
<keyword evidence="5 10" id="KW-0547">Nucleotide-binding</keyword>
<dbReference type="GO" id="GO:0005524">
    <property type="term" value="F:ATP binding"/>
    <property type="evidence" value="ECO:0007669"/>
    <property type="project" value="UniProtKB-UniRule"/>
</dbReference>
<dbReference type="AlphaFoldDB" id="A0AAW1R7D6"/>
<keyword evidence="4" id="KW-0808">Transferase</keyword>
<dbReference type="InterPro" id="IPR017441">
    <property type="entry name" value="Protein_kinase_ATP_BS"/>
</dbReference>
<accession>A0AAW1R7D6</accession>
<dbReference type="SMART" id="SM00220">
    <property type="entry name" value="S_TKc"/>
    <property type="match status" value="1"/>
</dbReference>
<keyword evidence="6" id="KW-0418">Kinase</keyword>
<proteinExistence type="predicted"/>
<dbReference type="InterPro" id="IPR008271">
    <property type="entry name" value="Ser/Thr_kinase_AS"/>
</dbReference>
<evidence type="ECO:0000259" key="12">
    <source>
        <dbReference type="PROSITE" id="PS50011"/>
    </source>
</evidence>
<evidence type="ECO:0000259" key="13">
    <source>
        <dbReference type="PROSITE" id="PS51285"/>
    </source>
</evidence>
<sequence length="532" mass="58459">MLQRPPTFQFNPAAPPFCPASSRSERDAEEEAAQPQPAAVSGDDFEEEELLFDHAPSFRSSTSLTPPPSPSSTSQCDSQQDILVTTHGEGGTRGDVAEGSAAALHRAIGPGDFELLRVVGQGAFGKVFQVRKKDTGQVYAMKVMRKERIMEKDHGSYVKAERDILTAVFHPYIVTLRYSFQTATKLYLVLDFINGGHLFFQLYRQGIFSEQLACLYCAEIVLAITHLHGLGFVHRDLKPENVLLDAEGHIKVTDFGLAKGNMSDEMRSNSFIGTMEYMAPEVVSGKGHGKAVDWWSVGILLYEMLCGVPPFRAKSRNVLQKQILTSKLKLPPYLSSSAQSLLRALLQREAPKRLGYGPDGSAAVMQHPFFGGIQWQALRERRIPSPFKPTVQHVDSVENFDKMWTDLAPEDSPCGTPTRSSPEQMFEVQTQKRVAVRARASDAELPVGLGQESASGTLMPEEDWTVPGGANDTLSSNTQLGRAVQEACAELDSLGQLEDATLKEASQLLKQLGYQGDIFQTPPSPRSMEADP</sequence>
<dbReference type="SUPFAM" id="SSF56112">
    <property type="entry name" value="Protein kinase-like (PK-like)"/>
    <property type="match status" value="1"/>
</dbReference>
<dbReference type="PROSITE" id="PS51285">
    <property type="entry name" value="AGC_KINASE_CTER"/>
    <property type="match status" value="1"/>
</dbReference>
<dbReference type="InterPro" id="IPR011009">
    <property type="entry name" value="Kinase-like_dom_sf"/>
</dbReference>
<evidence type="ECO:0000256" key="4">
    <source>
        <dbReference type="ARBA" id="ARBA00022679"/>
    </source>
</evidence>
<dbReference type="FunFam" id="1.10.510.10:FF:000008">
    <property type="entry name" value="Non-specific serine/threonine protein kinase"/>
    <property type="match status" value="1"/>
</dbReference>
<comment type="caution">
    <text evidence="14">The sequence shown here is derived from an EMBL/GenBank/DDBJ whole genome shotgun (WGS) entry which is preliminary data.</text>
</comment>
<dbReference type="EMBL" id="JALJOR010000001">
    <property type="protein sequence ID" value="KAK9829756.1"/>
    <property type="molecule type" value="Genomic_DNA"/>
</dbReference>
<dbReference type="CDD" id="cd05123">
    <property type="entry name" value="STKc_AGC"/>
    <property type="match status" value="1"/>
</dbReference>
<evidence type="ECO:0000313" key="15">
    <source>
        <dbReference type="Proteomes" id="UP001489004"/>
    </source>
</evidence>
<evidence type="ECO:0000256" key="11">
    <source>
        <dbReference type="SAM" id="MobiDB-lite"/>
    </source>
</evidence>
<dbReference type="Gene3D" id="1.10.510.10">
    <property type="entry name" value="Transferase(Phosphotransferase) domain 1"/>
    <property type="match status" value="1"/>
</dbReference>
<dbReference type="PROSITE" id="PS00108">
    <property type="entry name" value="PROTEIN_KINASE_ST"/>
    <property type="match status" value="1"/>
</dbReference>
<evidence type="ECO:0000256" key="10">
    <source>
        <dbReference type="PROSITE-ProRule" id="PRU10141"/>
    </source>
</evidence>
<evidence type="ECO:0000256" key="1">
    <source>
        <dbReference type="ARBA" id="ARBA00012513"/>
    </source>
</evidence>
<evidence type="ECO:0000256" key="7">
    <source>
        <dbReference type="ARBA" id="ARBA00022840"/>
    </source>
</evidence>
<dbReference type="GO" id="GO:0004674">
    <property type="term" value="F:protein serine/threonine kinase activity"/>
    <property type="evidence" value="ECO:0007669"/>
    <property type="project" value="UniProtKB-KW"/>
</dbReference>
<dbReference type="InterPro" id="IPR045270">
    <property type="entry name" value="STKc_AGC"/>
</dbReference>
<evidence type="ECO:0000313" key="14">
    <source>
        <dbReference type="EMBL" id="KAK9829756.1"/>
    </source>
</evidence>